<name>A0A3R7DAT1_9EURY</name>
<feature type="region of interest" description="Disordered" evidence="1">
    <location>
        <begin position="214"/>
        <end position="251"/>
    </location>
</feature>
<sequence>MKRRRVVQLTALGGLTLPLAGCTNEAAEDDGNETDNETDTDTETSADGNGDSEDDEDGEDDESTDEPEDQEFSGSGNEAIEDVSIEGGLTVIDATYERSSDEGDDGEADDNESEDGDDEFEVRLIPEERLAEDDQDGSDTDDERNATDDEAETDTDDAEAADDESEDEPEPVVFVKSEFVDSSGEYEGQTAHPVVEGTYVLSVVADGDWEVTISQPRDESGEEPPISVDGSGNEVHGPFEFDGSHQPSGEYDGERVIADIYPISDDPIFVFHENSIENPSEFEFEGVGYLSVKSDGEWTVEIE</sequence>
<evidence type="ECO:0000313" key="2">
    <source>
        <dbReference type="EMBL" id="RKD95799.1"/>
    </source>
</evidence>
<feature type="compositionally biased region" description="Acidic residues" evidence="1">
    <location>
        <begin position="26"/>
        <end position="71"/>
    </location>
</feature>
<protein>
    <submittedName>
        <fullName evidence="2">Uncharacterized protein</fullName>
    </submittedName>
</protein>
<reference evidence="2 3" key="1">
    <citation type="submission" date="2018-09" db="EMBL/GenBank/DDBJ databases">
        <title>Genomic Encyclopedia of Archaeal and Bacterial Type Strains, Phase II (KMG-II): from individual species to whole genera.</title>
        <authorList>
            <person name="Goeker M."/>
        </authorList>
    </citation>
    <scope>NUCLEOTIDE SEQUENCE [LARGE SCALE GENOMIC DNA]</scope>
    <source>
        <strain evidence="2 3">DSM 13151</strain>
    </source>
</reference>
<dbReference type="Proteomes" id="UP000283805">
    <property type="component" value="Unassembled WGS sequence"/>
</dbReference>
<dbReference type="AlphaFoldDB" id="A0A3R7DAT1"/>
<comment type="caution">
    <text evidence="2">The sequence shown here is derived from an EMBL/GenBank/DDBJ whole genome shotgun (WGS) entry which is preliminary data.</text>
</comment>
<feature type="compositionally biased region" description="Acidic residues" evidence="1">
    <location>
        <begin position="130"/>
        <end position="170"/>
    </location>
</feature>
<accession>A0A3R7DAT1</accession>
<proteinExistence type="predicted"/>
<evidence type="ECO:0000256" key="1">
    <source>
        <dbReference type="SAM" id="MobiDB-lite"/>
    </source>
</evidence>
<gene>
    <name evidence="2" type="ORF">ATJ93_2662</name>
</gene>
<feature type="compositionally biased region" description="Acidic residues" evidence="1">
    <location>
        <begin position="102"/>
        <end position="120"/>
    </location>
</feature>
<keyword evidence="3" id="KW-1185">Reference proteome</keyword>
<organism evidence="2 3">
    <name type="scientific">Halopiger aswanensis</name>
    <dbReference type="NCBI Taxonomy" id="148449"/>
    <lineage>
        <taxon>Archaea</taxon>
        <taxon>Methanobacteriati</taxon>
        <taxon>Methanobacteriota</taxon>
        <taxon>Stenosarchaea group</taxon>
        <taxon>Halobacteria</taxon>
        <taxon>Halobacteriales</taxon>
        <taxon>Natrialbaceae</taxon>
        <taxon>Halopiger</taxon>
    </lineage>
</organism>
<dbReference type="EMBL" id="RAPO01000002">
    <property type="protein sequence ID" value="RKD95799.1"/>
    <property type="molecule type" value="Genomic_DNA"/>
</dbReference>
<feature type="region of interest" description="Disordered" evidence="1">
    <location>
        <begin position="19"/>
        <end position="191"/>
    </location>
</feature>
<dbReference type="OrthoDB" id="248140at2157"/>
<evidence type="ECO:0000313" key="3">
    <source>
        <dbReference type="Proteomes" id="UP000283805"/>
    </source>
</evidence>